<dbReference type="EMBL" id="JBHMAX010000001">
    <property type="protein sequence ID" value="MFB9730542.1"/>
    <property type="molecule type" value="Genomic_DNA"/>
</dbReference>
<proteinExistence type="inferred from homology"/>
<sequence>MLRRPRWIAYLLLAVLFGVVTSGLGAWQWQRHEEKVERRDLVEANYDAPAVPLTEVLRPGGTLPPDQEWRRVEVEGRYAASDQHLVRNRPYQGVFGYEVLVPLETVEGTAVAVDRGWVRNAETAATVPEVPDPPAGPVTVTGWLRPSEPDLGRDLPAGQLASIDLPGLAEATGQPLVGAYLILEDEEPAPAERPAALPRPDTRLGSHFAYALQWWLTVPVGLVLVLVMARQTAREEQEAAGTAAPRQPRPRKVRIWDEEDA</sequence>
<reference evidence="8 9" key="1">
    <citation type="submission" date="2024-09" db="EMBL/GenBank/DDBJ databases">
        <authorList>
            <person name="Sun Q."/>
            <person name="Mori K."/>
        </authorList>
    </citation>
    <scope>NUCLEOTIDE SEQUENCE [LARGE SCALE GENOMIC DNA]</scope>
    <source>
        <strain evidence="8 9">JCM 12763</strain>
    </source>
</reference>
<dbReference type="PROSITE" id="PS50895">
    <property type="entry name" value="SURF1"/>
    <property type="match status" value="1"/>
</dbReference>
<evidence type="ECO:0000256" key="7">
    <source>
        <dbReference type="SAM" id="MobiDB-lite"/>
    </source>
</evidence>
<evidence type="ECO:0000256" key="5">
    <source>
        <dbReference type="ARBA" id="ARBA00023136"/>
    </source>
</evidence>
<protein>
    <recommendedName>
        <fullName evidence="6">SURF1-like protein</fullName>
    </recommendedName>
</protein>
<evidence type="ECO:0000256" key="3">
    <source>
        <dbReference type="ARBA" id="ARBA00022692"/>
    </source>
</evidence>
<keyword evidence="5 6" id="KW-0472">Membrane</keyword>
<gene>
    <name evidence="8" type="ORF">ACFFN0_00595</name>
</gene>
<evidence type="ECO:0000256" key="1">
    <source>
        <dbReference type="ARBA" id="ARBA00004370"/>
    </source>
</evidence>
<feature type="region of interest" description="Disordered" evidence="7">
    <location>
        <begin position="236"/>
        <end position="261"/>
    </location>
</feature>
<evidence type="ECO:0000256" key="6">
    <source>
        <dbReference type="RuleBase" id="RU363076"/>
    </source>
</evidence>
<evidence type="ECO:0000256" key="4">
    <source>
        <dbReference type="ARBA" id="ARBA00022989"/>
    </source>
</evidence>
<evidence type="ECO:0000256" key="2">
    <source>
        <dbReference type="ARBA" id="ARBA00007165"/>
    </source>
</evidence>
<dbReference type="PANTHER" id="PTHR23427:SF2">
    <property type="entry name" value="SURFEIT LOCUS PROTEIN 1"/>
    <property type="match status" value="1"/>
</dbReference>
<comment type="subcellular location">
    <subcellularLocation>
        <location evidence="6">Cell membrane</location>
        <topology evidence="6">Multi-pass membrane protein</topology>
    </subcellularLocation>
    <subcellularLocation>
        <location evidence="1">Membrane</location>
    </subcellularLocation>
</comment>
<comment type="caution">
    <text evidence="6">Lacks conserved residue(s) required for the propagation of feature annotation.</text>
</comment>
<keyword evidence="4 6" id="KW-1133">Transmembrane helix</keyword>
<name>A0ABV5UYB9_9MICO</name>
<dbReference type="InterPro" id="IPR002994">
    <property type="entry name" value="Surf1/Shy1"/>
</dbReference>
<dbReference type="Pfam" id="PF02104">
    <property type="entry name" value="SURF1"/>
    <property type="match status" value="1"/>
</dbReference>
<keyword evidence="3 6" id="KW-0812">Transmembrane</keyword>
<dbReference type="RefSeq" id="WP_238330442.1">
    <property type="nucleotide sequence ID" value="NZ_JBHMAX010000001.1"/>
</dbReference>
<accession>A0ABV5UYB9</accession>
<keyword evidence="6" id="KW-1003">Cell membrane</keyword>
<dbReference type="CDD" id="cd06662">
    <property type="entry name" value="SURF1"/>
    <property type="match status" value="1"/>
</dbReference>
<evidence type="ECO:0000313" key="8">
    <source>
        <dbReference type="EMBL" id="MFB9730542.1"/>
    </source>
</evidence>
<keyword evidence="9" id="KW-1185">Reference proteome</keyword>
<organism evidence="8 9">
    <name type="scientific">Ornithinimicrobium kibberense</name>
    <dbReference type="NCBI Taxonomy" id="282060"/>
    <lineage>
        <taxon>Bacteria</taxon>
        <taxon>Bacillati</taxon>
        <taxon>Actinomycetota</taxon>
        <taxon>Actinomycetes</taxon>
        <taxon>Micrococcales</taxon>
        <taxon>Ornithinimicrobiaceae</taxon>
        <taxon>Ornithinimicrobium</taxon>
    </lineage>
</organism>
<dbReference type="PANTHER" id="PTHR23427">
    <property type="entry name" value="SURFEIT LOCUS PROTEIN"/>
    <property type="match status" value="1"/>
</dbReference>
<dbReference type="Proteomes" id="UP001589613">
    <property type="component" value="Unassembled WGS sequence"/>
</dbReference>
<comment type="similarity">
    <text evidence="2 6">Belongs to the SURF1 family.</text>
</comment>
<comment type="caution">
    <text evidence="8">The sequence shown here is derived from an EMBL/GenBank/DDBJ whole genome shotgun (WGS) entry which is preliminary data.</text>
</comment>
<feature type="transmembrane region" description="Helical" evidence="6">
    <location>
        <begin position="208"/>
        <end position="229"/>
    </location>
</feature>
<evidence type="ECO:0000313" key="9">
    <source>
        <dbReference type="Proteomes" id="UP001589613"/>
    </source>
</evidence>
<dbReference type="InterPro" id="IPR045214">
    <property type="entry name" value="Surf1/Surf4"/>
</dbReference>